<evidence type="ECO:0000259" key="3">
    <source>
        <dbReference type="PROSITE" id="PS50215"/>
    </source>
</evidence>
<evidence type="ECO:0000313" key="4">
    <source>
        <dbReference type="EMBL" id="CAB1423290.1"/>
    </source>
</evidence>
<dbReference type="Proteomes" id="UP001153269">
    <property type="component" value="Unassembled WGS sequence"/>
</dbReference>
<keyword evidence="5" id="KW-1185">Reference proteome</keyword>
<gene>
    <name evidence="4" type="ORF">PLEPLA_LOCUS11208</name>
</gene>
<protein>
    <recommendedName>
        <fullName evidence="3">Peptidase M12B domain-containing protein</fullName>
    </recommendedName>
</protein>
<dbReference type="SUPFAM" id="SSF55486">
    <property type="entry name" value="Metalloproteases ('zincins'), catalytic domain"/>
    <property type="match status" value="1"/>
</dbReference>
<feature type="coiled-coil region" evidence="2">
    <location>
        <begin position="81"/>
        <end position="108"/>
    </location>
</feature>
<dbReference type="GO" id="GO:0006508">
    <property type="term" value="P:proteolysis"/>
    <property type="evidence" value="ECO:0007669"/>
    <property type="project" value="InterPro"/>
</dbReference>
<dbReference type="PANTHER" id="PTHR11905:SF256">
    <property type="entry name" value="PEPTIDASE M12B DOMAIN-CONTAINING PROTEIN"/>
    <property type="match status" value="1"/>
</dbReference>
<sequence>MIPSASVSKDVRPEGHQTSLKTGLFKLSDEEFFIQPLEESSEEAAAPQAHAIYKRHAPPPSLPPLIQSISGNEALNGTCGLKTNVQSVEELERQRERWERRQQRKRRIRHRSVSKEKWVETLVVADPKMVEYHGSKAVESYVLAIMNIVAGLFRDASIGNAVNIAVVRLILLEQDEDELKITHHADNSLSSFCKWQKKLNMKEEHPLHHDVAVLITRRDICASANKPCETLGLSHVAGMCQPASQLQHQRGHGPPARLHCLPRAGTQLWDSA</sequence>
<dbReference type="Gene3D" id="3.40.390.10">
    <property type="entry name" value="Collagenase (Catalytic Domain)"/>
    <property type="match status" value="1"/>
</dbReference>
<keyword evidence="2" id="KW-0175">Coiled coil</keyword>
<dbReference type="GO" id="GO:0004222">
    <property type="term" value="F:metalloendopeptidase activity"/>
    <property type="evidence" value="ECO:0007669"/>
    <property type="project" value="InterPro"/>
</dbReference>
<dbReference type="PROSITE" id="PS50215">
    <property type="entry name" value="ADAM_MEPRO"/>
    <property type="match status" value="1"/>
</dbReference>
<evidence type="ECO:0000256" key="2">
    <source>
        <dbReference type="SAM" id="Coils"/>
    </source>
</evidence>
<feature type="domain" description="Peptidase M12B" evidence="3">
    <location>
        <begin position="117"/>
        <end position="242"/>
    </location>
</feature>
<dbReference type="InterPro" id="IPR024079">
    <property type="entry name" value="MetalloPept_cat_dom_sf"/>
</dbReference>
<organism evidence="4 5">
    <name type="scientific">Pleuronectes platessa</name>
    <name type="common">European plaice</name>
    <dbReference type="NCBI Taxonomy" id="8262"/>
    <lineage>
        <taxon>Eukaryota</taxon>
        <taxon>Metazoa</taxon>
        <taxon>Chordata</taxon>
        <taxon>Craniata</taxon>
        <taxon>Vertebrata</taxon>
        <taxon>Euteleostomi</taxon>
        <taxon>Actinopterygii</taxon>
        <taxon>Neopterygii</taxon>
        <taxon>Teleostei</taxon>
        <taxon>Neoteleostei</taxon>
        <taxon>Acanthomorphata</taxon>
        <taxon>Carangaria</taxon>
        <taxon>Pleuronectiformes</taxon>
        <taxon>Pleuronectoidei</taxon>
        <taxon>Pleuronectidae</taxon>
        <taxon>Pleuronectes</taxon>
    </lineage>
</organism>
<dbReference type="AlphaFoldDB" id="A0A9N7U201"/>
<dbReference type="InterPro" id="IPR001590">
    <property type="entry name" value="Peptidase_M12B"/>
</dbReference>
<comment type="caution">
    <text evidence="1">Lacks conserved residue(s) required for the propagation of feature annotation.</text>
</comment>
<evidence type="ECO:0000313" key="5">
    <source>
        <dbReference type="Proteomes" id="UP001153269"/>
    </source>
</evidence>
<name>A0A9N7U201_PLEPL</name>
<reference evidence="4" key="1">
    <citation type="submission" date="2020-03" db="EMBL/GenBank/DDBJ databases">
        <authorList>
            <person name="Weist P."/>
        </authorList>
    </citation>
    <scope>NUCLEOTIDE SEQUENCE</scope>
</reference>
<proteinExistence type="predicted"/>
<accession>A0A9N7U201</accession>
<dbReference type="Pfam" id="PF01421">
    <property type="entry name" value="Reprolysin"/>
    <property type="match status" value="1"/>
</dbReference>
<evidence type="ECO:0000256" key="1">
    <source>
        <dbReference type="PROSITE-ProRule" id="PRU00276"/>
    </source>
</evidence>
<comment type="caution">
    <text evidence="4">The sequence shown here is derived from an EMBL/GenBank/DDBJ whole genome shotgun (WGS) entry which is preliminary data.</text>
</comment>
<dbReference type="EMBL" id="CADEAL010000646">
    <property type="protein sequence ID" value="CAB1423290.1"/>
    <property type="molecule type" value="Genomic_DNA"/>
</dbReference>
<dbReference type="PANTHER" id="PTHR11905">
    <property type="entry name" value="ADAM A DISINTEGRIN AND METALLOPROTEASE DOMAIN"/>
    <property type="match status" value="1"/>
</dbReference>